<gene>
    <name evidence="11" type="primary">SRR7976325_24_3</name>
</gene>
<keyword evidence="6" id="KW-0693">Viral RNA replication</keyword>
<dbReference type="GO" id="GO:0046872">
    <property type="term" value="F:metal ion binding"/>
    <property type="evidence" value="ECO:0007669"/>
    <property type="project" value="UniProtKB-KW"/>
</dbReference>
<dbReference type="Proteomes" id="UP000681637">
    <property type="component" value="Segment"/>
</dbReference>
<evidence type="ECO:0000256" key="8">
    <source>
        <dbReference type="ARBA" id="ARBA00048744"/>
    </source>
</evidence>
<feature type="binding site" evidence="9">
    <location>
        <position position="300"/>
    </location>
    <ligand>
        <name>Mg(2+)</name>
        <dbReference type="ChEBI" id="CHEBI:18420"/>
        <label>2</label>
    </ligand>
</feature>
<dbReference type="InterPro" id="IPR005093">
    <property type="entry name" value="RNArep_beta"/>
</dbReference>
<accession>A0A8S5L5M2</accession>
<organism evidence="11 12">
    <name type="scientific">ssRNA phage SRR7976325_24</name>
    <dbReference type="NCBI Taxonomy" id="2786712"/>
    <lineage>
        <taxon>Viruses</taxon>
        <taxon>Riboviria</taxon>
        <taxon>Orthornavirae</taxon>
        <taxon>Lenarviricota</taxon>
        <taxon>Leviviricetes</taxon>
        <taxon>Timlovirales</taxon>
        <taxon>Steitzviridae</taxon>
        <taxon>Yeziwivirus</taxon>
        <taxon>Yeziwivirus borborenecus</taxon>
    </lineage>
</organism>
<dbReference type="EMBL" id="BK014194">
    <property type="protein sequence ID" value="DAD52749.1"/>
    <property type="molecule type" value="Genomic_RNA"/>
</dbReference>
<sequence length="662" mass="75264">MLLDRVLFNEGLQINVAVERDIEEIRHRFEHEGMSYLTITLPILCDALDQGLAAGRFTRPAGFRASSKRGNLPAIMAGFFKRVFNEDTSLRDDPCIASIRAIRQVTRLFKKVELPCSDDRIAAAYRRYEQNDEDLVNPVNFPATIRRVAGMLWTDLDVLAERLYCSAGIFGAGATAECLRFNERHSIRSWPERAELHFPLAFHGSHREDDTDSFAGVDIHPPEREQPVRVVQVPKTLKTPRTISVEPSYMMLMQQSVAKPLMDYLESDQFGMYSIRFVDQTVNRDLARDGSISGSLSTIDLSDASDLVSQDLVRHLFEGSAPTFLDMIEACRSRIAKLPDGSVRTLNKFASMGSALCFPIEAMVFYTIALSAMVDLSGKRLSKRLIRQLTARVAVYGDDIIVPTETASAVMEYLEACRLRVNHNKSFTQGFFRESCGGDYYRGHDITPVYVRRWDFSGNSKDAKFVAACVSLSNQFYMKGLWHASQYIRSDVERRLRTSFPRTRKPVGGLTFASYLFDTKLRWDRDRCGYAVKTFFVRPKQQDDPVGDVRAGMLAHFSSRHLQRTRSDISRDMAERCSYVDGYRSEVACEVSLHVGSFGPTWEEYYRAKADREHLDRYQGYVPTEELDEVFGKGSRLATTVRPYALDMKRKLVPVQCTGIVF</sequence>
<keyword evidence="9" id="KW-0460">Magnesium</keyword>
<keyword evidence="9" id="KW-0479">Metal-binding</keyword>
<feature type="binding site" evidence="9">
    <location>
        <position position="398"/>
    </location>
    <ligand>
        <name>Mg(2+)</name>
        <dbReference type="ChEBI" id="CHEBI:18420"/>
        <label>2</label>
    </ligand>
</feature>
<name>A0A8S5L5M2_9VIRU</name>
<dbReference type="EC" id="2.7.7.48" evidence="1"/>
<evidence type="ECO:0000256" key="3">
    <source>
        <dbReference type="ARBA" id="ARBA00022679"/>
    </source>
</evidence>
<dbReference type="GO" id="GO:0003968">
    <property type="term" value="F:RNA-directed RNA polymerase activity"/>
    <property type="evidence" value="ECO:0007669"/>
    <property type="project" value="UniProtKB-KW"/>
</dbReference>
<dbReference type="InterPro" id="IPR007096">
    <property type="entry name" value="RNA-dir_Rpol_cat_phage"/>
</dbReference>
<evidence type="ECO:0000256" key="5">
    <source>
        <dbReference type="ARBA" id="ARBA00022741"/>
    </source>
</evidence>
<keyword evidence="3" id="KW-0808">Transferase</keyword>
<proteinExistence type="predicted"/>
<evidence type="ECO:0000256" key="4">
    <source>
        <dbReference type="ARBA" id="ARBA00022695"/>
    </source>
</evidence>
<evidence type="ECO:0000313" key="11">
    <source>
        <dbReference type="EMBL" id="DAD52749.1"/>
    </source>
</evidence>
<dbReference type="GeneID" id="80401001"/>
<dbReference type="RefSeq" id="YP_010771304.1">
    <property type="nucleotide sequence ID" value="NC_074548.1"/>
</dbReference>
<keyword evidence="5" id="KW-0547">Nucleotide-binding</keyword>
<keyword evidence="4" id="KW-0548">Nucleotidyltransferase</keyword>
<evidence type="ECO:0000313" key="12">
    <source>
        <dbReference type="Proteomes" id="UP000681637"/>
    </source>
</evidence>
<evidence type="ECO:0000256" key="6">
    <source>
        <dbReference type="ARBA" id="ARBA00022953"/>
    </source>
</evidence>
<evidence type="ECO:0000259" key="10">
    <source>
        <dbReference type="PROSITE" id="PS50522"/>
    </source>
</evidence>
<dbReference type="SUPFAM" id="SSF56672">
    <property type="entry name" value="DNA/RNA polymerases"/>
    <property type="match status" value="1"/>
</dbReference>
<comment type="cofactor">
    <cofactor evidence="9">
        <name>Mg(2+)</name>
        <dbReference type="ChEBI" id="CHEBI:18420"/>
    </cofactor>
    <text evidence="9">Binds 2 Mg(2+) per subunit.</text>
</comment>
<evidence type="ECO:0000256" key="2">
    <source>
        <dbReference type="ARBA" id="ARBA00022484"/>
    </source>
</evidence>
<dbReference type="PROSITE" id="PS50522">
    <property type="entry name" value="RDRP_PHAGE"/>
    <property type="match status" value="1"/>
</dbReference>
<protein>
    <recommendedName>
        <fullName evidence="1">RNA-directed RNA polymerase</fullName>
        <ecNumber evidence="1">2.7.7.48</ecNumber>
    </recommendedName>
    <alternativeName>
        <fullName evidence="7">RNA replicase beta chain</fullName>
    </alternativeName>
</protein>
<dbReference type="InterPro" id="IPR043502">
    <property type="entry name" value="DNA/RNA_pol_sf"/>
</dbReference>
<dbReference type="GO" id="GO:0000166">
    <property type="term" value="F:nucleotide binding"/>
    <property type="evidence" value="ECO:0007669"/>
    <property type="project" value="UniProtKB-KW"/>
</dbReference>
<reference evidence="11" key="1">
    <citation type="submission" date="2020-09" db="EMBL/GenBank/DDBJ databases">
        <title>Leviviricetes taxonomy.</title>
        <authorList>
            <person name="Stockdale S.R."/>
            <person name="Callanan J."/>
            <person name="Adriaenssens E.M."/>
            <person name="Kuhn J.H."/>
            <person name="Rumnieks J."/>
            <person name="Shkoporov A."/>
            <person name="Draper L.A."/>
            <person name="Ross P."/>
            <person name="Hill C."/>
        </authorList>
    </citation>
    <scope>NUCLEOTIDE SEQUENCE</scope>
</reference>
<dbReference type="GO" id="GO:0039694">
    <property type="term" value="P:viral RNA genome replication"/>
    <property type="evidence" value="ECO:0007669"/>
    <property type="project" value="InterPro"/>
</dbReference>
<feature type="binding site" evidence="9">
    <location>
        <position position="399"/>
    </location>
    <ligand>
        <name>Mg(2+)</name>
        <dbReference type="ChEBI" id="CHEBI:18420"/>
        <label>2</label>
    </ligand>
</feature>
<dbReference type="KEGG" id="vg:80401001"/>
<evidence type="ECO:0000256" key="7">
    <source>
        <dbReference type="ARBA" id="ARBA00030248"/>
    </source>
</evidence>
<comment type="catalytic activity">
    <reaction evidence="8">
        <text>RNA(n) + a ribonucleoside 5'-triphosphate = RNA(n+1) + diphosphate</text>
        <dbReference type="Rhea" id="RHEA:21248"/>
        <dbReference type="Rhea" id="RHEA-COMP:14527"/>
        <dbReference type="Rhea" id="RHEA-COMP:17342"/>
        <dbReference type="ChEBI" id="CHEBI:33019"/>
        <dbReference type="ChEBI" id="CHEBI:61557"/>
        <dbReference type="ChEBI" id="CHEBI:140395"/>
        <dbReference type="EC" id="2.7.7.48"/>
    </reaction>
</comment>
<keyword evidence="2 11" id="KW-0696">RNA-directed RNA polymerase</keyword>
<evidence type="ECO:0000256" key="1">
    <source>
        <dbReference type="ARBA" id="ARBA00012494"/>
    </source>
</evidence>
<dbReference type="Pfam" id="PF03431">
    <property type="entry name" value="RNA_replicase_B"/>
    <property type="match status" value="1"/>
</dbReference>
<keyword evidence="12" id="KW-1185">Reference proteome</keyword>
<evidence type="ECO:0000256" key="9">
    <source>
        <dbReference type="PIRSR" id="PIRSR605093-1"/>
    </source>
</evidence>
<feature type="domain" description="RdRp catalytic" evidence="10">
    <location>
        <begin position="285"/>
        <end position="430"/>
    </location>
</feature>